<protein>
    <submittedName>
        <fullName evidence="10">Protein of uncharacterized function (DUF2029)</fullName>
    </submittedName>
</protein>
<evidence type="ECO:0000256" key="1">
    <source>
        <dbReference type="ARBA" id="ARBA00004651"/>
    </source>
</evidence>
<dbReference type="GO" id="GO:0016758">
    <property type="term" value="F:hexosyltransferase activity"/>
    <property type="evidence" value="ECO:0007669"/>
    <property type="project" value="InterPro"/>
</dbReference>
<comment type="subcellular location">
    <subcellularLocation>
        <location evidence="1">Cell membrane</location>
        <topology evidence="1">Multi-pass membrane protein</topology>
    </subcellularLocation>
</comment>
<feature type="transmembrane region" description="Helical" evidence="8">
    <location>
        <begin position="223"/>
        <end position="246"/>
    </location>
</feature>
<keyword evidence="5 8" id="KW-1133">Transmembrane helix</keyword>
<feature type="transmembrane region" description="Helical" evidence="8">
    <location>
        <begin position="337"/>
        <end position="355"/>
    </location>
</feature>
<dbReference type="EMBL" id="LNYE01000029">
    <property type="protein sequence ID" value="KTD05982.1"/>
    <property type="molecule type" value="Genomic_DNA"/>
</dbReference>
<evidence type="ECO:0000256" key="5">
    <source>
        <dbReference type="ARBA" id="ARBA00022989"/>
    </source>
</evidence>
<keyword evidence="3" id="KW-0808">Transferase</keyword>
<feature type="transmembrane region" description="Helical" evidence="8">
    <location>
        <begin position="298"/>
        <end position="325"/>
    </location>
</feature>
<dbReference type="AlphaFoldDB" id="A0A378J498"/>
<dbReference type="Proteomes" id="UP000054691">
    <property type="component" value="Unassembled WGS sequence"/>
</dbReference>
<feature type="transmembrane region" description="Helical" evidence="8">
    <location>
        <begin position="9"/>
        <end position="27"/>
    </location>
</feature>
<reference evidence="9 11" key="1">
    <citation type="submission" date="2015-11" db="EMBL/GenBank/DDBJ databases">
        <title>Genomic analysis of 38 Legionella species identifies large and diverse effector repertoires.</title>
        <authorList>
            <person name="Burstein D."/>
            <person name="Amaro F."/>
            <person name="Zusman T."/>
            <person name="Lifshitz Z."/>
            <person name="Cohen O."/>
            <person name="Gilbert J.A."/>
            <person name="Pupko T."/>
            <person name="Shuman H.A."/>
            <person name="Segal G."/>
        </authorList>
    </citation>
    <scope>NUCLEOTIDE SEQUENCE [LARGE SCALE GENOMIC DNA]</scope>
    <source>
        <strain evidence="9 11">Lyon 8420412</strain>
    </source>
</reference>
<feature type="transmembrane region" description="Helical" evidence="8">
    <location>
        <begin position="126"/>
        <end position="159"/>
    </location>
</feature>
<evidence type="ECO:0000256" key="7">
    <source>
        <dbReference type="ARBA" id="ARBA00024033"/>
    </source>
</evidence>
<feature type="transmembrane region" description="Helical" evidence="8">
    <location>
        <begin position="403"/>
        <end position="427"/>
    </location>
</feature>
<proteinExistence type="inferred from homology"/>
<evidence type="ECO:0000313" key="9">
    <source>
        <dbReference type="EMBL" id="KTD05982.1"/>
    </source>
</evidence>
<feature type="transmembrane region" description="Helical" evidence="8">
    <location>
        <begin position="197"/>
        <end position="217"/>
    </location>
</feature>
<feature type="transmembrane region" description="Helical" evidence="8">
    <location>
        <begin position="91"/>
        <end position="114"/>
    </location>
</feature>
<accession>A0A378J498</accession>
<keyword evidence="4 8" id="KW-0812">Transmembrane</keyword>
<reference evidence="10 12" key="2">
    <citation type="submission" date="2018-06" db="EMBL/GenBank/DDBJ databases">
        <authorList>
            <consortium name="Pathogen Informatics"/>
            <person name="Doyle S."/>
        </authorList>
    </citation>
    <scope>NUCLEOTIDE SEQUENCE [LARGE SCALE GENOMIC DNA]</scope>
    <source>
        <strain evidence="10 12">NCTC12388</strain>
    </source>
</reference>
<evidence type="ECO:0000313" key="10">
    <source>
        <dbReference type="EMBL" id="STX42583.1"/>
    </source>
</evidence>
<keyword evidence="6 8" id="KW-0472">Membrane</keyword>
<evidence type="ECO:0000313" key="12">
    <source>
        <dbReference type="Proteomes" id="UP000254476"/>
    </source>
</evidence>
<evidence type="ECO:0000256" key="2">
    <source>
        <dbReference type="ARBA" id="ARBA00022475"/>
    </source>
</evidence>
<dbReference type="InterPro" id="IPR018584">
    <property type="entry name" value="GT87"/>
</dbReference>
<dbReference type="Proteomes" id="UP000254476">
    <property type="component" value="Unassembled WGS sequence"/>
</dbReference>
<evidence type="ECO:0000256" key="3">
    <source>
        <dbReference type="ARBA" id="ARBA00022679"/>
    </source>
</evidence>
<evidence type="ECO:0000256" key="4">
    <source>
        <dbReference type="ARBA" id="ARBA00022692"/>
    </source>
</evidence>
<keyword evidence="2" id="KW-1003">Cell membrane</keyword>
<dbReference type="RefSeq" id="WP_058499863.1">
    <property type="nucleotide sequence ID" value="NZ_CAAAHW010000002.1"/>
</dbReference>
<name>A0A378J498_9GAMM</name>
<gene>
    <name evidence="9" type="ORF">Lgra_2759</name>
    <name evidence="10" type="ORF">NCTC12388_00715</name>
</gene>
<evidence type="ECO:0000256" key="6">
    <source>
        <dbReference type="ARBA" id="ARBA00023136"/>
    </source>
</evidence>
<dbReference type="Pfam" id="PF09594">
    <property type="entry name" value="GT87"/>
    <property type="match status" value="1"/>
</dbReference>
<feature type="transmembrane region" description="Helical" evidence="8">
    <location>
        <begin position="171"/>
        <end position="190"/>
    </location>
</feature>
<evidence type="ECO:0000256" key="8">
    <source>
        <dbReference type="SAM" id="Phobius"/>
    </source>
</evidence>
<dbReference type="GO" id="GO:0005886">
    <property type="term" value="C:plasma membrane"/>
    <property type="evidence" value="ECO:0007669"/>
    <property type="project" value="UniProtKB-SubCell"/>
</dbReference>
<comment type="similarity">
    <text evidence="7">Belongs to the glycosyltransferase 87 family.</text>
</comment>
<dbReference type="STRING" id="45066.Lgra_2759"/>
<feature type="transmembrane region" description="Helical" evidence="8">
    <location>
        <begin position="361"/>
        <end position="382"/>
    </location>
</feature>
<keyword evidence="11" id="KW-1185">Reference proteome</keyword>
<sequence>MMSSRYQRICFSTALFSIYCVLLYFILTHHQKLDFSSFYSTVHALLQGENPYKNLTASYLPTNNQLSANLNPPIVLWLFNPLGYLSYSNALLVWSVLSLILGFLGAVIVFRYAFSAAFLQKNYLNVSLLYFAFFATLMNVTTLQLGTLLFFLIMVGYYFYLHHSDYLAGVFWGMIIAIKLFPALLFFYALKQKRFKVLGVMLITLVIAWLIPMWVYGGTIYKQYYAMMSGVFWYGDGWNASIYGFICRLFHCYGTEKHLLLIDVLYLSCFCILIIWYLKTLGPNEHAPVNHQPFCLTLAIMLFLSPLGWVYYFPLLVLPLILTWFVALHDKDTKMMFLWLLCFFLINFPMDYVKTQDMPNFWGRMSFFSSYFYGLLLLIYLLGKRKKIYGNNEFQVNESKNQFMPVIIIILAFGLSIPTICFVMRLLKMDVYLVTG</sequence>
<feature type="transmembrane region" description="Helical" evidence="8">
    <location>
        <begin position="258"/>
        <end position="278"/>
    </location>
</feature>
<organism evidence="10 12">
    <name type="scientific">Legionella gratiana</name>
    <dbReference type="NCBI Taxonomy" id="45066"/>
    <lineage>
        <taxon>Bacteria</taxon>
        <taxon>Pseudomonadati</taxon>
        <taxon>Pseudomonadota</taxon>
        <taxon>Gammaproteobacteria</taxon>
        <taxon>Legionellales</taxon>
        <taxon>Legionellaceae</taxon>
        <taxon>Legionella</taxon>
    </lineage>
</organism>
<dbReference type="EMBL" id="UGOB01000001">
    <property type="protein sequence ID" value="STX42583.1"/>
    <property type="molecule type" value="Genomic_DNA"/>
</dbReference>
<evidence type="ECO:0000313" key="11">
    <source>
        <dbReference type="Proteomes" id="UP000054691"/>
    </source>
</evidence>
<dbReference type="OrthoDB" id="5659754at2"/>